<dbReference type="Proteomes" id="UP001459204">
    <property type="component" value="Unassembled WGS sequence"/>
</dbReference>
<evidence type="ECO:0000256" key="1">
    <source>
        <dbReference type="SAM" id="Phobius"/>
    </source>
</evidence>
<evidence type="ECO:0000313" key="2">
    <source>
        <dbReference type="EMBL" id="MEL1264333.1"/>
    </source>
</evidence>
<keyword evidence="1" id="KW-1133">Transmembrane helix</keyword>
<protein>
    <recommendedName>
        <fullName evidence="4">Lipopolysaccharide assembly protein A domain-containing protein</fullName>
    </recommendedName>
</protein>
<dbReference type="EMBL" id="JBBWWT010000003">
    <property type="protein sequence ID" value="MEL1264333.1"/>
    <property type="molecule type" value="Genomic_DNA"/>
</dbReference>
<name>A0ABU9J0S1_9GAMM</name>
<evidence type="ECO:0008006" key="4">
    <source>
        <dbReference type="Google" id="ProtNLM"/>
    </source>
</evidence>
<feature type="transmembrane region" description="Helical" evidence="1">
    <location>
        <begin position="45"/>
        <end position="69"/>
    </location>
</feature>
<proteinExistence type="predicted"/>
<accession>A0ABU9J0S1</accession>
<comment type="caution">
    <text evidence="2">The sequence shown here is derived from an EMBL/GenBank/DDBJ whole genome shotgun (WGS) entry which is preliminary data.</text>
</comment>
<keyword evidence="3" id="KW-1185">Reference proteome</keyword>
<organism evidence="2 3">
    <name type="scientific">Pseudoxanthomonas putridarboris</name>
    <dbReference type="NCBI Taxonomy" id="752605"/>
    <lineage>
        <taxon>Bacteria</taxon>
        <taxon>Pseudomonadati</taxon>
        <taxon>Pseudomonadota</taxon>
        <taxon>Gammaproteobacteria</taxon>
        <taxon>Lysobacterales</taxon>
        <taxon>Lysobacteraceae</taxon>
        <taxon>Pseudoxanthomonas</taxon>
    </lineage>
</organism>
<keyword evidence="1" id="KW-0472">Membrane</keyword>
<dbReference type="RefSeq" id="WP_341725521.1">
    <property type="nucleotide sequence ID" value="NZ_JBBWWT010000003.1"/>
</dbReference>
<keyword evidence="1" id="KW-0812">Transmembrane</keyword>
<reference evidence="2 3" key="1">
    <citation type="submission" date="2024-04" db="EMBL/GenBank/DDBJ databases">
        <title>Draft genome sequence of Pseudoxanthomonas putridarboris WD12.</title>
        <authorList>
            <person name="Oh J."/>
        </authorList>
    </citation>
    <scope>NUCLEOTIDE SEQUENCE [LARGE SCALE GENOMIC DNA]</scope>
    <source>
        <strain evidence="2 3">WD12</strain>
    </source>
</reference>
<sequence>MNMFRLVVALVFLILGLVIGFLNDSPAITLDLIFFQWSTTPGNAIILSLLTGVVIGGSIVLATLVLPLYAKLRKAGKAQASSASGDSVSTGNGV</sequence>
<gene>
    <name evidence="2" type="ORF">AAD027_08115</name>
</gene>
<evidence type="ECO:0000313" key="3">
    <source>
        <dbReference type="Proteomes" id="UP001459204"/>
    </source>
</evidence>